<organism evidence="1 2">
    <name type="scientific">Nocardia uniformis</name>
    <dbReference type="NCBI Taxonomy" id="53432"/>
    <lineage>
        <taxon>Bacteria</taxon>
        <taxon>Bacillati</taxon>
        <taxon>Actinomycetota</taxon>
        <taxon>Actinomycetes</taxon>
        <taxon>Mycobacteriales</taxon>
        <taxon>Nocardiaceae</taxon>
        <taxon>Nocardia</taxon>
    </lineage>
</organism>
<dbReference type="AlphaFoldDB" id="A0A849CIC3"/>
<protein>
    <submittedName>
        <fullName evidence="1">Uncharacterized protein</fullName>
    </submittedName>
</protein>
<name>A0A849CIC3_9NOCA</name>
<keyword evidence="2" id="KW-1185">Reference proteome</keyword>
<evidence type="ECO:0000313" key="1">
    <source>
        <dbReference type="EMBL" id="NNH76009.1"/>
    </source>
</evidence>
<gene>
    <name evidence="1" type="ORF">HLB23_40220</name>
</gene>
<sequence>MRGTVHTYRVAELHAAPHQRAYAPRYLAHAMPWSHLFTTNDTGGRATRVRRSRLDRTHHRLLIDTTSSAHSVKRYEDRHNAFADGFEDLDSRDLRQFRSSRLPPYAEAILLTGPRDSAHRV</sequence>
<dbReference type="RefSeq" id="WP_157553593.1">
    <property type="nucleotide sequence ID" value="NZ_JABELX010000034.1"/>
</dbReference>
<comment type="caution">
    <text evidence="1">The sequence shown here is derived from an EMBL/GenBank/DDBJ whole genome shotgun (WGS) entry which is preliminary data.</text>
</comment>
<accession>A0A849CIC3</accession>
<dbReference type="Proteomes" id="UP000586827">
    <property type="component" value="Unassembled WGS sequence"/>
</dbReference>
<proteinExistence type="predicted"/>
<reference evidence="1 2" key="1">
    <citation type="submission" date="2020-05" db="EMBL/GenBank/DDBJ databases">
        <title>MicrobeNet Type strains.</title>
        <authorList>
            <person name="Nicholson A.C."/>
        </authorList>
    </citation>
    <scope>NUCLEOTIDE SEQUENCE [LARGE SCALE GENOMIC DNA]</scope>
    <source>
        <strain evidence="1 2">JCM 3224</strain>
    </source>
</reference>
<dbReference type="EMBL" id="JABELX010000034">
    <property type="protein sequence ID" value="NNH76009.1"/>
    <property type="molecule type" value="Genomic_DNA"/>
</dbReference>
<evidence type="ECO:0000313" key="2">
    <source>
        <dbReference type="Proteomes" id="UP000586827"/>
    </source>
</evidence>